<feature type="domain" description="ABC transmembrane type-1" evidence="8">
    <location>
        <begin position="75"/>
        <end position="276"/>
    </location>
</feature>
<feature type="transmembrane region" description="Helical" evidence="7">
    <location>
        <begin position="112"/>
        <end position="131"/>
    </location>
</feature>
<feature type="transmembrane region" description="Helical" evidence="7">
    <location>
        <begin position="185"/>
        <end position="210"/>
    </location>
</feature>
<dbReference type="RefSeq" id="WP_161697833.1">
    <property type="nucleotide sequence ID" value="NZ_JAAAMU010000005.1"/>
</dbReference>
<dbReference type="PANTHER" id="PTHR43744">
    <property type="entry name" value="ABC TRANSPORTER PERMEASE PROTEIN MG189-RELATED-RELATED"/>
    <property type="match status" value="1"/>
</dbReference>
<keyword evidence="4 7" id="KW-0812">Transmembrane</keyword>
<dbReference type="OrthoDB" id="9810086at2"/>
<dbReference type="SUPFAM" id="SSF161098">
    <property type="entry name" value="MetI-like"/>
    <property type="match status" value="1"/>
</dbReference>
<dbReference type="PANTHER" id="PTHR43744:SF9">
    <property type="entry name" value="POLYGALACTURONAN_RHAMNOGALACTURONAN TRANSPORT SYSTEM PERMEASE PROTEIN YTCP"/>
    <property type="match status" value="1"/>
</dbReference>
<dbReference type="CDD" id="cd06261">
    <property type="entry name" value="TM_PBP2"/>
    <property type="match status" value="1"/>
</dbReference>
<dbReference type="InterPro" id="IPR000515">
    <property type="entry name" value="MetI-like"/>
</dbReference>
<evidence type="ECO:0000256" key="2">
    <source>
        <dbReference type="ARBA" id="ARBA00022448"/>
    </source>
</evidence>
<dbReference type="InterPro" id="IPR035906">
    <property type="entry name" value="MetI-like_sf"/>
</dbReference>
<feature type="transmembrane region" description="Helical" evidence="7">
    <location>
        <begin position="262"/>
        <end position="279"/>
    </location>
</feature>
<keyword evidence="6 7" id="KW-0472">Membrane</keyword>
<name>A0A7X5BWR2_9BACL</name>
<evidence type="ECO:0000256" key="5">
    <source>
        <dbReference type="ARBA" id="ARBA00022989"/>
    </source>
</evidence>
<gene>
    <name evidence="9" type="ORF">GT003_11955</name>
</gene>
<dbReference type="GO" id="GO:0055085">
    <property type="term" value="P:transmembrane transport"/>
    <property type="evidence" value="ECO:0007669"/>
    <property type="project" value="InterPro"/>
</dbReference>
<reference evidence="9 10" key="1">
    <citation type="submission" date="2020-01" db="EMBL/GenBank/DDBJ databases">
        <title>Paenibacillus soybeanensis sp. nov. isolated from the nodules of soybean (Glycine max(L.) Merr).</title>
        <authorList>
            <person name="Wang H."/>
        </authorList>
    </citation>
    <scope>NUCLEOTIDE SEQUENCE [LARGE SCALE GENOMIC DNA]</scope>
    <source>
        <strain evidence="9 10">DSM 23054</strain>
    </source>
</reference>
<evidence type="ECO:0000313" key="9">
    <source>
        <dbReference type="EMBL" id="NBC69708.1"/>
    </source>
</evidence>
<comment type="subcellular location">
    <subcellularLocation>
        <location evidence="1 7">Cell membrane</location>
        <topology evidence="1 7">Multi-pass membrane protein</topology>
    </subcellularLocation>
</comment>
<dbReference type="Pfam" id="PF00528">
    <property type="entry name" value="BPD_transp_1"/>
    <property type="match status" value="1"/>
</dbReference>
<evidence type="ECO:0000256" key="3">
    <source>
        <dbReference type="ARBA" id="ARBA00022475"/>
    </source>
</evidence>
<sequence length="294" mass="32909">MVRYKSSSRRLFEIGNYAVLALISVLCFFPIVHILAISFSSSSAATAGKVGLWPVGFNMKSYSFVISQPAFLKSLGVTLQRLLLGVPINMLLGVLAAYSLSKETKDFRFRTVYVWLFVLTMLFGGGLIPTYMIVMKTGLLDSIWGLVIPSAVNVFNVVLILNFFRGLPKELLEASFMDGANHWKTLMRIVIPVSLPVLATVTLFTVVFHWNEWFSGLIYMNSPQKYPLQSYMQTVIVNKDFTRLSVANLTLLAEVSDRTVKAAQIFLGTLPILLVYPFIQRYFMGGIVMGSVKE</sequence>
<dbReference type="AlphaFoldDB" id="A0A7X5BWR2"/>
<organism evidence="9 10">
    <name type="scientific">Paenibacillus sacheonensis</name>
    <dbReference type="NCBI Taxonomy" id="742054"/>
    <lineage>
        <taxon>Bacteria</taxon>
        <taxon>Bacillati</taxon>
        <taxon>Bacillota</taxon>
        <taxon>Bacilli</taxon>
        <taxon>Bacillales</taxon>
        <taxon>Paenibacillaceae</taxon>
        <taxon>Paenibacillus</taxon>
    </lineage>
</organism>
<evidence type="ECO:0000256" key="1">
    <source>
        <dbReference type="ARBA" id="ARBA00004651"/>
    </source>
</evidence>
<keyword evidence="2 7" id="KW-0813">Transport</keyword>
<keyword evidence="5 7" id="KW-1133">Transmembrane helix</keyword>
<proteinExistence type="inferred from homology"/>
<accession>A0A7X5BWR2</accession>
<feature type="transmembrane region" description="Helical" evidence="7">
    <location>
        <begin position="82"/>
        <end position="100"/>
    </location>
</feature>
<evidence type="ECO:0000256" key="4">
    <source>
        <dbReference type="ARBA" id="ARBA00022692"/>
    </source>
</evidence>
<feature type="transmembrane region" description="Helical" evidence="7">
    <location>
        <begin position="143"/>
        <end position="164"/>
    </location>
</feature>
<protein>
    <submittedName>
        <fullName evidence="9">ABC transporter permease subunit</fullName>
    </submittedName>
</protein>
<evidence type="ECO:0000313" key="10">
    <source>
        <dbReference type="Proteomes" id="UP000558113"/>
    </source>
</evidence>
<keyword evidence="10" id="KW-1185">Reference proteome</keyword>
<dbReference type="PROSITE" id="PS50928">
    <property type="entry name" value="ABC_TM1"/>
    <property type="match status" value="1"/>
</dbReference>
<evidence type="ECO:0000259" key="8">
    <source>
        <dbReference type="PROSITE" id="PS50928"/>
    </source>
</evidence>
<dbReference type="Proteomes" id="UP000558113">
    <property type="component" value="Unassembled WGS sequence"/>
</dbReference>
<comment type="caution">
    <text evidence="9">The sequence shown here is derived from an EMBL/GenBank/DDBJ whole genome shotgun (WGS) entry which is preliminary data.</text>
</comment>
<keyword evidence="3" id="KW-1003">Cell membrane</keyword>
<dbReference type="GO" id="GO:0005886">
    <property type="term" value="C:plasma membrane"/>
    <property type="evidence" value="ECO:0007669"/>
    <property type="project" value="UniProtKB-SubCell"/>
</dbReference>
<dbReference type="Gene3D" id="1.10.3720.10">
    <property type="entry name" value="MetI-like"/>
    <property type="match status" value="1"/>
</dbReference>
<comment type="similarity">
    <text evidence="7">Belongs to the binding-protein-dependent transport system permease family.</text>
</comment>
<evidence type="ECO:0000256" key="7">
    <source>
        <dbReference type="RuleBase" id="RU363032"/>
    </source>
</evidence>
<dbReference type="EMBL" id="JAAAMU010000005">
    <property type="protein sequence ID" value="NBC69708.1"/>
    <property type="molecule type" value="Genomic_DNA"/>
</dbReference>
<evidence type="ECO:0000256" key="6">
    <source>
        <dbReference type="ARBA" id="ARBA00023136"/>
    </source>
</evidence>